<dbReference type="Proteomes" id="UP000887565">
    <property type="component" value="Unplaced"/>
</dbReference>
<feature type="compositionally biased region" description="Polar residues" evidence="1">
    <location>
        <begin position="50"/>
        <end position="60"/>
    </location>
</feature>
<dbReference type="AlphaFoldDB" id="A0A915J5T8"/>
<protein>
    <submittedName>
        <fullName evidence="3">Uncharacterized protein</fullName>
    </submittedName>
</protein>
<keyword evidence="2" id="KW-1185">Reference proteome</keyword>
<reference evidence="3" key="1">
    <citation type="submission" date="2022-11" db="UniProtKB">
        <authorList>
            <consortium name="WormBaseParasite"/>
        </authorList>
    </citation>
    <scope>IDENTIFICATION</scope>
</reference>
<name>A0A915J5T8_ROMCU</name>
<sequence length="86" mass="9620">MKKRPSGHNKPSSKKRRQTPPKKKKSAPMKNHKKQVERYMKMTARLGQPKASTATAPNEDSSTKSPESKSPEASSGQKKKSRSPKF</sequence>
<feature type="compositionally biased region" description="Basic residues" evidence="1">
    <location>
        <begin position="1"/>
        <end position="33"/>
    </location>
</feature>
<feature type="compositionally biased region" description="Basic residues" evidence="1">
    <location>
        <begin position="77"/>
        <end position="86"/>
    </location>
</feature>
<organism evidence="2 3">
    <name type="scientific">Romanomermis culicivorax</name>
    <name type="common">Nematode worm</name>
    <dbReference type="NCBI Taxonomy" id="13658"/>
    <lineage>
        <taxon>Eukaryota</taxon>
        <taxon>Metazoa</taxon>
        <taxon>Ecdysozoa</taxon>
        <taxon>Nematoda</taxon>
        <taxon>Enoplea</taxon>
        <taxon>Dorylaimia</taxon>
        <taxon>Mermithida</taxon>
        <taxon>Mermithoidea</taxon>
        <taxon>Mermithidae</taxon>
        <taxon>Romanomermis</taxon>
    </lineage>
</organism>
<evidence type="ECO:0000313" key="2">
    <source>
        <dbReference type="Proteomes" id="UP000887565"/>
    </source>
</evidence>
<dbReference type="WBParaSite" id="nRc.2.0.1.t21832-RA">
    <property type="protein sequence ID" value="nRc.2.0.1.t21832-RA"/>
    <property type="gene ID" value="nRc.2.0.1.g21832"/>
</dbReference>
<evidence type="ECO:0000256" key="1">
    <source>
        <dbReference type="SAM" id="MobiDB-lite"/>
    </source>
</evidence>
<accession>A0A915J5T8</accession>
<feature type="region of interest" description="Disordered" evidence="1">
    <location>
        <begin position="1"/>
        <end position="86"/>
    </location>
</feature>
<evidence type="ECO:0000313" key="3">
    <source>
        <dbReference type="WBParaSite" id="nRc.2.0.1.t21832-RA"/>
    </source>
</evidence>
<proteinExistence type="predicted"/>